<dbReference type="PANTHER" id="PTHR46910">
    <property type="entry name" value="TRANSCRIPTION FACTOR PDR1"/>
    <property type="match status" value="1"/>
</dbReference>
<dbReference type="InParanoid" id="F0XT80"/>
<dbReference type="GO" id="GO:0008270">
    <property type="term" value="F:zinc ion binding"/>
    <property type="evidence" value="ECO:0007669"/>
    <property type="project" value="InterPro"/>
</dbReference>
<feature type="compositionally biased region" description="Low complexity" evidence="3">
    <location>
        <begin position="414"/>
        <end position="428"/>
    </location>
</feature>
<evidence type="ECO:0000256" key="2">
    <source>
        <dbReference type="ARBA" id="ARBA00023242"/>
    </source>
</evidence>
<dbReference type="eggNOG" id="ENOG502QTPC">
    <property type="taxonomic scope" value="Eukaryota"/>
</dbReference>
<dbReference type="PROSITE" id="PS00463">
    <property type="entry name" value="ZN2_CY6_FUNGAL_1"/>
    <property type="match status" value="1"/>
</dbReference>
<sequence length="727" mass="78757">MSAQRPRRLLRVSKACDFCHKRRIKCQENPAGGNRCQNCAEFDIPCTYARPSRRGRGSPPPPGHSDVGVFPSRPDGQLYGHSHHQRTMSGDDMPTRSSHVSAHGDGNTGSSTDEGDCAVPTEPLSPTWQAFAHTVTPALKRLFAIYHETVYPIFPFFDPVRVERRLEMLEHVRSRAFFCSVMAACALASARARDGALSTDGSSAAPASTSTAGTPGSSRSGCTTTSAVDLPAAVFLAAAEEALPHDMLQCQDFDYLRGCALLAIASIQDAKIASMHKYIGLYFTLMAVNQWHDEANWPARLHAAEIEERRRLYWSIYTLDVYSSIIWDGCIHFQESHARVAYPTGQSELPPWSGLSPASPPLPASASAPAPSWMVGWNFTTDLYRVLEHNLSRLRSRSSRFALAVDGDTDHVTGDTAATSTSMSTSTSPKRRPFRASSSQDRVAAMYATLPAVFKQLQPATGEPARDVYGFQAANIQATLGLLQMVHLSLDADAASLEQRCAVVHDVLQIFHRVPTSYLRAISTPFIYHIGGIGAILGSVMEGLLSEASCCLIRELLLSMAGLLESLEAFLHRSAGAGQRLRNLVARLEAYVASQRLPPSLSTENGPGNGPGNGRRPRRLSISSVALDHRQQDLLPTPPPVQTLAPLMSVPMVVNTSPGPASGPTAVVSIPVNSPTAVYHQNNAGSWVPSAAAPSLPPDLNQQFQLPDEILQDWTWPFAASNSYLSF</sequence>
<feature type="region of interest" description="Disordered" evidence="3">
    <location>
        <begin position="597"/>
        <end position="618"/>
    </location>
</feature>
<dbReference type="RefSeq" id="XP_014168585.1">
    <property type="nucleotide sequence ID" value="XM_014313110.1"/>
</dbReference>
<protein>
    <submittedName>
        <fullName evidence="5">C6 zinc finger domain containing protein</fullName>
    </submittedName>
</protein>
<accession>F0XT80</accession>
<evidence type="ECO:0000313" key="5">
    <source>
        <dbReference type="EMBL" id="EFW99102.1"/>
    </source>
</evidence>
<dbReference type="CDD" id="cd00067">
    <property type="entry name" value="GAL4"/>
    <property type="match status" value="1"/>
</dbReference>
<keyword evidence="1" id="KW-0479">Metal-binding</keyword>
<dbReference type="PROSITE" id="PS50048">
    <property type="entry name" value="ZN2_CY6_FUNGAL_2"/>
    <property type="match status" value="1"/>
</dbReference>
<organism evidence="6">
    <name type="scientific">Grosmannia clavigera (strain kw1407 / UAMH 11150)</name>
    <name type="common">Blue stain fungus</name>
    <name type="synonym">Graphiocladiella clavigera</name>
    <dbReference type="NCBI Taxonomy" id="655863"/>
    <lineage>
        <taxon>Eukaryota</taxon>
        <taxon>Fungi</taxon>
        <taxon>Dikarya</taxon>
        <taxon>Ascomycota</taxon>
        <taxon>Pezizomycotina</taxon>
        <taxon>Sordariomycetes</taxon>
        <taxon>Sordariomycetidae</taxon>
        <taxon>Ophiostomatales</taxon>
        <taxon>Ophiostomataceae</taxon>
        <taxon>Leptographium</taxon>
    </lineage>
</organism>
<dbReference type="SMART" id="SM00066">
    <property type="entry name" value="GAL4"/>
    <property type="match status" value="1"/>
</dbReference>
<feature type="region of interest" description="Disordered" evidence="3">
    <location>
        <begin position="51"/>
        <end position="119"/>
    </location>
</feature>
<dbReference type="PANTHER" id="PTHR46910:SF18">
    <property type="entry name" value="ZN(II)2CYS6 TRANSCRIPTION FACTOR (EUROFUNG)"/>
    <property type="match status" value="1"/>
</dbReference>
<name>F0XT80_GROCL</name>
<evidence type="ECO:0000259" key="4">
    <source>
        <dbReference type="PROSITE" id="PS50048"/>
    </source>
</evidence>
<dbReference type="CDD" id="cd12148">
    <property type="entry name" value="fungal_TF_MHR"/>
    <property type="match status" value="1"/>
</dbReference>
<dbReference type="Pfam" id="PF00172">
    <property type="entry name" value="Zn_clus"/>
    <property type="match status" value="1"/>
</dbReference>
<dbReference type="InterPro" id="IPR036864">
    <property type="entry name" value="Zn2-C6_fun-type_DNA-bd_sf"/>
</dbReference>
<dbReference type="OrthoDB" id="2123952at2759"/>
<feature type="region of interest" description="Disordered" evidence="3">
    <location>
        <begin position="198"/>
        <end position="223"/>
    </location>
</feature>
<feature type="region of interest" description="Disordered" evidence="3">
    <location>
        <begin position="412"/>
        <end position="437"/>
    </location>
</feature>
<dbReference type="GO" id="GO:0006351">
    <property type="term" value="P:DNA-templated transcription"/>
    <property type="evidence" value="ECO:0007669"/>
    <property type="project" value="InterPro"/>
</dbReference>
<dbReference type="EMBL" id="GL629997">
    <property type="protein sequence ID" value="EFW99102.1"/>
    <property type="molecule type" value="Genomic_DNA"/>
</dbReference>
<feature type="domain" description="Zn(2)-C6 fungal-type" evidence="4">
    <location>
        <begin position="15"/>
        <end position="48"/>
    </location>
</feature>
<evidence type="ECO:0000256" key="3">
    <source>
        <dbReference type="SAM" id="MobiDB-lite"/>
    </source>
</evidence>
<gene>
    <name evidence="5" type="ORF">CMQ_5523</name>
</gene>
<keyword evidence="6" id="KW-1185">Reference proteome</keyword>
<dbReference type="SUPFAM" id="SSF57701">
    <property type="entry name" value="Zn2/Cys6 DNA-binding domain"/>
    <property type="match status" value="1"/>
</dbReference>
<dbReference type="InterPro" id="IPR001138">
    <property type="entry name" value="Zn2Cys6_DnaBD"/>
</dbReference>
<evidence type="ECO:0000256" key="1">
    <source>
        <dbReference type="ARBA" id="ARBA00022723"/>
    </source>
</evidence>
<dbReference type="GO" id="GO:0003677">
    <property type="term" value="F:DNA binding"/>
    <property type="evidence" value="ECO:0007669"/>
    <property type="project" value="InterPro"/>
</dbReference>
<reference evidence="5 6" key="1">
    <citation type="journal article" date="2011" name="Proc. Natl. Acad. Sci. U.S.A.">
        <title>Genome and transcriptome analyses of the mountain pine beetle-fungal symbiont Grosmannia clavigera, a lodgepole pine pathogen.</title>
        <authorList>
            <person name="DiGuistini S."/>
            <person name="Wang Y."/>
            <person name="Liao N.Y."/>
            <person name="Taylor G."/>
            <person name="Tanguay P."/>
            <person name="Feau N."/>
            <person name="Henrissat B."/>
            <person name="Chan S.K."/>
            <person name="Hesse-Orce U."/>
            <person name="Alamouti S.M."/>
            <person name="Tsui C.K.M."/>
            <person name="Docking R.T."/>
            <person name="Levasseur A."/>
            <person name="Haridas S."/>
            <person name="Robertson G."/>
            <person name="Birol I."/>
            <person name="Holt R.A."/>
            <person name="Marra M.A."/>
            <person name="Hamelin R.C."/>
            <person name="Hirst M."/>
            <person name="Jones S.J.M."/>
            <person name="Bohlmann J."/>
            <person name="Breuil C."/>
        </authorList>
    </citation>
    <scope>NUCLEOTIDE SEQUENCE [LARGE SCALE GENOMIC DNA]</scope>
    <source>
        <strain evidence="6">kw1407 / UAMH 11150</strain>
    </source>
</reference>
<proteinExistence type="predicted"/>
<keyword evidence="2" id="KW-0539">Nucleus</keyword>
<dbReference type="GO" id="GO:0000981">
    <property type="term" value="F:DNA-binding transcription factor activity, RNA polymerase II-specific"/>
    <property type="evidence" value="ECO:0007669"/>
    <property type="project" value="InterPro"/>
</dbReference>
<dbReference type="GeneID" id="25978855"/>
<evidence type="ECO:0000313" key="6">
    <source>
        <dbReference type="Proteomes" id="UP000007796"/>
    </source>
</evidence>
<dbReference type="AlphaFoldDB" id="F0XT80"/>
<dbReference type="Gene3D" id="4.10.240.10">
    <property type="entry name" value="Zn(2)-C6 fungal-type DNA-binding domain"/>
    <property type="match status" value="1"/>
</dbReference>
<dbReference type="HOGENOM" id="CLU_016203_1_0_1"/>
<dbReference type="InterPro" id="IPR007219">
    <property type="entry name" value="XnlR_reg_dom"/>
</dbReference>
<dbReference type="Proteomes" id="UP000007796">
    <property type="component" value="Unassembled WGS sequence"/>
</dbReference>
<dbReference type="Pfam" id="PF04082">
    <property type="entry name" value="Fungal_trans"/>
    <property type="match status" value="1"/>
</dbReference>
<dbReference type="InterPro" id="IPR050987">
    <property type="entry name" value="AtrR-like"/>
</dbReference>